<evidence type="ECO:0000313" key="1">
    <source>
        <dbReference type="EMBL" id="TQQ83757.1"/>
    </source>
</evidence>
<name>A0A8J8TDX7_9EURY</name>
<proteinExistence type="predicted"/>
<dbReference type="AlphaFoldDB" id="A0A8J8TDX7"/>
<keyword evidence="2" id="KW-1185">Reference proteome</keyword>
<sequence>MRTRRDAIAVIGATVLAGCSAQSTTTPDETAADESEPELTIPIAGLGEYEEKLREYGPMEGPVDTLPGGIETSPEDIRRMLEETDSVEEERNWLAENTPIGEEQTFHVMNEYLTQKEPGEPSVQLNRIYVFIPGASGLVNTFTTVKNGELEGQPSIMYQVGANPVTDHPNQKGHEALYNLRVPDKAASITPIDVEGIKKSIRIYKEDDDTYEEDIVGFRRSVFLRISYVFPGISERQRLRFERETAAKLYEGMFGNDDPSIITEGAKQYQQSEHFDTDYMVEAEITENGWEFNRRPDLGMGDPW</sequence>
<dbReference type="Proteomes" id="UP000705823">
    <property type="component" value="Unassembled WGS sequence"/>
</dbReference>
<gene>
    <name evidence="1" type="ORF">EGH24_02955</name>
</gene>
<accession>A0A8J8TDX7</accession>
<evidence type="ECO:0000313" key="2">
    <source>
        <dbReference type="Proteomes" id="UP000705823"/>
    </source>
</evidence>
<comment type="caution">
    <text evidence="1">The sequence shown here is derived from an EMBL/GenBank/DDBJ whole genome shotgun (WGS) entry which is preliminary data.</text>
</comment>
<dbReference type="RefSeq" id="WP_142978674.1">
    <property type="nucleotide sequence ID" value="NZ_RKLU01000001.1"/>
</dbReference>
<protein>
    <submittedName>
        <fullName evidence="1">Uncharacterized protein</fullName>
    </submittedName>
</protein>
<organism evidence="1 2">
    <name type="scientific">Halonotius terrestris</name>
    <dbReference type="NCBI Taxonomy" id="2487750"/>
    <lineage>
        <taxon>Archaea</taxon>
        <taxon>Methanobacteriati</taxon>
        <taxon>Methanobacteriota</taxon>
        <taxon>Stenosarchaea group</taxon>
        <taxon>Halobacteria</taxon>
        <taxon>Halobacteriales</taxon>
        <taxon>Haloferacaceae</taxon>
        <taxon>Halonotius</taxon>
    </lineage>
</organism>
<dbReference type="PROSITE" id="PS51257">
    <property type="entry name" value="PROKAR_LIPOPROTEIN"/>
    <property type="match status" value="1"/>
</dbReference>
<reference evidence="1" key="1">
    <citation type="submission" date="2019-02" db="EMBL/GenBank/DDBJ databases">
        <title>Halonotius sp. a new haloarchaeum isolated from saline soil.</title>
        <authorList>
            <person name="Duran-Viseras A."/>
            <person name="Sanchez-Porro C."/>
            <person name="Ventosa A."/>
        </authorList>
    </citation>
    <scope>NUCLEOTIDE SEQUENCE</scope>
    <source>
        <strain evidence="1">F15B</strain>
    </source>
</reference>
<dbReference type="EMBL" id="RKLU01000001">
    <property type="protein sequence ID" value="TQQ83757.1"/>
    <property type="molecule type" value="Genomic_DNA"/>
</dbReference>